<feature type="compositionally biased region" description="Polar residues" evidence="1">
    <location>
        <begin position="819"/>
        <end position="828"/>
    </location>
</feature>
<keyword evidence="3" id="KW-1185">Reference proteome</keyword>
<feature type="region of interest" description="Disordered" evidence="1">
    <location>
        <begin position="328"/>
        <end position="396"/>
    </location>
</feature>
<feature type="compositionally biased region" description="Low complexity" evidence="1">
    <location>
        <begin position="905"/>
        <end position="914"/>
    </location>
</feature>
<feature type="compositionally biased region" description="Basic and acidic residues" evidence="1">
    <location>
        <begin position="867"/>
        <end position="882"/>
    </location>
</feature>
<feature type="compositionally biased region" description="Low complexity" evidence="1">
    <location>
        <begin position="648"/>
        <end position="658"/>
    </location>
</feature>
<feature type="compositionally biased region" description="Basic and acidic residues" evidence="1">
    <location>
        <begin position="464"/>
        <end position="497"/>
    </location>
</feature>
<organism evidence="2 3">
    <name type="scientific">Candida oxycetoniae</name>
    <dbReference type="NCBI Taxonomy" id="497107"/>
    <lineage>
        <taxon>Eukaryota</taxon>
        <taxon>Fungi</taxon>
        <taxon>Dikarya</taxon>
        <taxon>Ascomycota</taxon>
        <taxon>Saccharomycotina</taxon>
        <taxon>Pichiomycetes</taxon>
        <taxon>Debaryomycetaceae</taxon>
        <taxon>Candida/Lodderomyces clade</taxon>
        <taxon>Candida</taxon>
    </lineage>
</organism>
<sequence length="1110" mass="119994">MRDSSKIERGDFQNGELKQDAGVGGYFNKIKNVLFHRNQDSRKDDDAEIKDTGSASTPITIDDVEITDILSTDFEVSDKRRRLSIQGHAPMESIPRSLSSSTQQYLARRGSNCSYSTLRSNFNTNEEEIHNDLERRRSIIQGGGIDGFGSGSGNGNGNGNGSGSGSRNRRDESPCLNLPCVRMTSQDGGSELLGKDSYLQTDDEVSRNGWIIPDYKRTTFGKIDPLERNRVIYLKRSMEVLEKAKKRTKYMINPNETTSEPSDDKKRVNSGTQTHDLEYLKSSLHFKQNRKRKIEEKELSSSSLLSQPTKRQKKRGFYMKDFLYDVSSQRQEKEKEKPEQEDTDTIGYANEISKPRFTTKAEKDGSITKLRPQEDDDGGHDDRGISGISGVGLFGKKQNKDKPFVSEKLNLSLDADYVQKMRSVADIVKLKDKVEDAEPNKSTAVPSSSFKFSIDNEKLEKILTKNNEENIATRDAAAERQKSEQKQEQKELEKANEKNGFTLKFGQPEISKSKINSNKAATPFSFGSKVSTSNGSLDFGSSNNNRKTGTSPSFNFGKVQPEEFNTNKSSQNEKQQVTAAPSPAPAPAAAKPTVPFVFRPIVGDSHIPKDGDKSKAESSVVAEKPVEKSVPSFGEKASSGGGGGSGSSGTFTFGLGKTSDTKPGVDSNTQISILGDESQKQLNKPISFFGASSNSVRKENDVATFGGSKQGQTTSNMFNFGKTKEDNNKSQQPSTLFTFDKKVNQEKNESNNPVSSNFTFSFGGNNKPSSEKEEKEASSMLEKDAGEKDASKSTSISALGQPSTQIVTESKESESSSKPQFSFGTASKTTEKDATAQPFAFGLSSVKPSVGDTKTPTFNFGSATKTSSDKELNGKTVFDGEKAPVFGSSKTSGSFEFASGTNPTSAKSSSSSAAAPMTTPFVFGAKPQSFSSFQSPQIPKPAFGNVFTNKPIENNTSSNVPLFGNSSNGPSVAQPAAAAAAAGGGGTVPAVPSFNFGGSKESTPDPSTIFGKHAHVSREVTPFGGFGVTQQQQTPSQNIFGQIPPTQQQQQPQQQQPSSIFGSTPSAPFSFGSVASPGNISMGNIPSVGLQPVQAQVNPRRMKIPKTRRR</sequence>
<feature type="compositionally biased region" description="Polar residues" evidence="1">
    <location>
        <begin position="852"/>
        <end position="866"/>
    </location>
</feature>
<evidence type="ECO:0000313" key="3">
    <source>
        <dbReference type="Proteomes" id="UP001202479"/>
    </source>
</evidence>
<feature type="region of interest" description="Disordered" evidence="1">
    <location>
        <begin position="464"/>
        <end position="671"/>
    </location>
</feature>
<feature type="region of interest" description="Disordered" evidence="1">
    <location>
        <begin position="1"/>
        <end position="22"/>
    </location>
</feature>
<accession>A0AAI9SUF6</accession>
<feature type="compositionally biased region" description="Polar residues" evidence="1">
    <location>
        <begin position="563"/>
        <end position="578"/>
    </location>
</feature>
<feature type="region of interest" description="Disordered" evidence="1">
    <location>
        <begin position="141"/>
        <end position="175"/>
    </location>
</feature>
<dbReference type="GeneID" id="73381780"/>
<feature type="compositionally biased region" description="Low complexity" evidence="1">
    <location>
        <begin position="1042"/>
        <end position="1057"/>
    </location>
</feature>
<dbReference type="Proteomes" id="UP001202479">
    <property type="component" value="Unassembled WGS sequence"/>
</dbReference>
<feature type="region of interest" description="Disordered" evidence="1">
    <location>
        <begin position="251"/>
        <end position="275"/>
    </location>
</feature>
<gene>
    <name evidence="2" type="ORF">KGF56_004165</name>
</gene>
<feature type="compositionally biased region" description="Basic and acidic residues" evidence="1">
    <location>
        <begin position="739"/>
        <end position="749"/>
    </location>
</feature>
<evidence type="ECO:0000313" key="2">
    <source>
        <dbReference type="EMBL" id="KAI3403105.2"/>
    </source>
</evidence>
<feature type="compositionally biased region" description="Basic residues" evidence="1">
    <location>
        <begin position="1100"/>
        <end position="1110"/>
    </location>
</feature>
<feature type="compositionally biased region" description="Basic and acidic residues" evidence="1">
    <location>
        <begin position="330"/>
        <end position="340"/>
    </location>
</feature>
<feature type="compositionally biased region" description="Basic and acidic residues" evidence="1">
    <location>
        <begin position="1"/>
        <end position="11"/>
    </location>
</feature>
<feature type="compositionally biased region" description="Gly residues" evidence="1">
    <location>
        <begin position="141"/>
        <end position="164"/>
    </location>
</feature>
<protein>
    <submittedName>
        <fullName evidence="2">Uncharacterized protein</fullName>
    </submittedName>
</protein>
<comment type="caution">
    <text evidence="2">The sequence shown here is derived from an EMBL/GenBank/DDBJ whole genome shotgun (WGS) entry which is preliminary data.</text>
</comment>
<evidence type="ECO:0000256" key="1">
    <source>
        <dbReference type="SAM" id="MobiDB-lite"/>
    </source>
</evidence>
<dbReference type="AlphaFoldDB" id="A0AAI9SUF6"/>
<dbReference type="EMBL" id="JAHUZD010000138">
    <property type="protein sequence ID" value="KAI3403105.2"/>
    <property type="molecule type" value="Genomic_DNA"/>
</dbReference>
<name>A0AAI9SUF6_9ASCO</name>
<feature type="compositionally biased region" description="Basic and acidic residues" evidence="1">
    <location>
        <begin position="769"/>
        <end position="791"/>
    </location>
</feature>
<feature type="region of interest" description="Disordered" evidence="1">
    <location>
        <begin position="1037"/>
        <end position="1110"/>
    </location>
</feature>
<feature type="region of interest" description="Disordered" evidence="1">
    <location>
        <begin position="703"/>
        <end position="914"/>
    </location>
</feature>
<reference evidence="2" key="1">
    <citation type="journal article" date="2022" name="DNA Res.">
        <title>Genome analysis of five recently described species of the CUG-Ser clade uncovers Candida theae as a new hybrid lineage with pathogenic potential in the Candida parapsilosis species complex.</title>
        <authorList>
            <person name="Mixao V."/>
            <person name="Del Olmo V."/>
            <person name="Hegedusova E."/>
            <person name="Saus E."/>
            <person name="Pryszcz L."/>
            <person name="Cillingova A."/>
            <person name="Nosek J."/>
            <person name="Gabaldon T."/>
        </authorList>
    </citation>
    <scope>NUCLEOTIDE SEQUENCE</scope>
    <source>
        <strain evidence="2">CBS 10844</strain>
    </source>
</reference>
<feature type="compositionally biased region" description="Polar residues" evidence="1">
    <location>
        <begin position="750"/>
        <end position="766"/>
    </location>
</feature>
<feature type="compositionally biased region" description="Polar residues" evidence="1">
    <location>
        <begin position="888"/>
        <end position="904"/>
    </location>
</feature>
<feature type="compositionally biased region" description="Basic and acidic residues" evidence="1">
    <location>
        <begin position="606"/>
        <end position="616"/>
    </location>
</feature>
<feature type="compositionally biased region" description="Polar residues" evidence="1">
    <location>
        <begin position="528"/>
        <end position="554"/>
    </location>
</feature>
<proteinExistence type="predicted"/>
<dbReference type="RefSeq" id="XP_049178852.1">
    <property type="nucleotide sequence ID" value="XM_049325576.1"/>
</dbReference>
<feature type="compositionally biased region" description="Polar residues" evidence="1">
    <location>
        <begin position="1058"/>
        <end position="1067"/>
    </location>
</feature>
<feature type="compositionally biased region" description="Polar residues" evidence="1">
    <location>
        <begin position="792"/>
        <end position="808"/>
    </location>
</feature>